<sequence length="1213" mass="130667">MKGLGIVCSPTTRSCIRFSAWLSLGLLFVSLLPCTIPSACAWPFWLPLPTSSSPELEMTVRTDFTDVAAGDVLDYTCILRNTGDRTLSNISVTDGTREIGFRDTLPPGDVFSIRAKTPPILSPSRFKLTASSDGRELASQEFSIGVVEKEERSTPYPALRATVESSRIGGGSEHRIRIANTGKTELRRVKIVDRRNSVLGIIPALAPGESHTLVIGSVDVTGLRVLALNEAGEHLAGDVRYTGSRPGSAIAAESSETTLRTMEYRPSSSLDLILETSTTRARAGENISYRCTVINSCSDVIYNVDLLCHEKRMTTQFILPKRSVCIEGNFTINSTTEIRANVSGSDRNGALVTNETSVLIWVVSPELNISASADPPKIISGGVTNITVKLENSGSDLLRDIVVEDSFGHIGEIKELKPGEVSHVSRKRQITSSIDDIVMASARDSTGKEIYAFSQIAVHVYRAGMNLSLDPSELFLYPGEETEVLCTVENTGEVSLRNVTLAGIRSARIGEIPPGTETRIAASISSDISKDVTITATGYGDGDQVVSDTAVLSMKVIRPNITLSVMPTRVVTPAGDEFNVSCLVSNSGTDLLHDVQISESEIGTVASLGDLAPGEFRTVTPSISVNKNRTLRFTAAGRDARGRIWSADASSEAVVVEAALNLKISVSPEAARFGDKVRISCTVENVGGVPLQEIFVTSRVIGPMGSIDFLAPKQRKTVTMTIPLTMDISDTVTAEGLTPSRGHVLDREPLSIRLLKGLEPRPSGKSQNSAPAASKAGVYVNDSSVKEIGANALNESESIASLAKTVTSNTTSSFTDGAAGNSSSGNAVASENVSRAVKERASDVLSSDGHRESIPTSKDQSALSILRDVIRYIQELITRKQIDVSRQNATGRDVSSESGNISLEAYDPSLNTTLGIESVRDIRVPVRILDVTAIPPEPVAGAPVRVVAHIRGDSDVDTVVLEYGVADQSIARADMVNMKRTSQIKMLLESGSKSDGYWSCLIPGQSAGTILGISVRAECGQSSAEDGPYMLQWVSQAPSRRPSPLPETKTKGDGMLYIESTTVSGRGEVSIRDTFMENSMSYEEDLKGSGSLDMESVRCMEKSNPTVNFTEIKDISFDGGVLKGFKRFDSPVFHGGMGASITERFNMSQLDKSERGMIRSINYRNNTVAFSTEQAFEGMWNTRTEYSKFSKKMKADQRLNGSFQIQKNIKFQD</sequence>
<protein>
    <submittedName>
        <fullName evidence="2">Uncharacterized protein</fullName>
    </submittedName>
</protein>
<dbReference type="InterPro" id="IPR047589">
    <property type="entry name" value="DUF11_rpt"/>
</dbReference>
<reference evidence="2 3" key="1">
    <citation type="submission" date="2006-10" db="EMBL/GenBank/DDBJ databases">
        <title>Complete sequence of Methanosaeta thermophila PT.</title>
        <authorList>
            <consortium name="US DOE Joint Genome Institute"/>
            <person name="Copeland A."/>
            <person name="Lucas S."/>
            <person name="Lapidus A."/>
            <person name="Barry K."/>
            <person name="Detter J.C."/>
            <person name="Glavina del Rio T."/>
            <person name="Hammon N."/>
            <person name="Israni S."/>
            <person name="Pitluck S."/>
            <person name="Chain P."/>
            <person name="Malfatti S."/>
            <person name="Shin M."/>
            <person name="Vergez L."/>
            <person name="Schmutz J."/>
            <person name="Larimer F."/>
            <person name="Land M."/>
            <person name="Hauser L."/>
            <person name="Kyrpides N."/>
            <person name="Kim E."/>
            <person name="Smith K.S."/>
            <person name="Ingram-Smith C."/>
            <person name="Richardson P."/>
        </authorList>
    </citation>
    <scope>NUCLEOTIDE SEQUENCE [LARGE SCALE GENOMIC DNA]</scope>
    <source>
        <strain evidence="3">DSM 6194 / JCM 14653 / NBRC 101360 / PT</strain>
    </source>
</reference>
<feature type="compositionally biased region" description="Low complexity" evidence="1">
    <location>
        <begin position="817"/>
        <end position="834"/>
    </location>
</feature>
<dbReference type="HOGENOM" id="CLU_277385_0_0_2"/>
<name>A0B670_METTP</name>
<organism evidence="2 3">
    <name type="scientific">Methanothrix thermoacetophila (strain DSM 6194 / JCM 14653 / NBRC 101360 / PT)</name>
    <name type="common">Methanosaeta thermophila</name>
    <dbReference type="NCBI Taxonomy" id="349307"/>
    <lineage>
        <taxon>Archaea</taxon>
        <taxon>Methanobacteriati</taxon>
        <taxon>Methanobacteriota</taxon>
        <taxon>Stenosarchaea group</taxon>
        <taxon>Methanomicrobia</taxon>
        <taxon>Methanotrichales</taxon>
        <taxon>Methanotrichaceae</taxon>
        <taxon>Methanothrix</taxon>
    </lineage>
</organism>
<dbReference type="KEGG" id="mtp:Mthe_0401"/>
<gene>
    <name evidence="2" type="ordered locus">Mthe_0401</name>
</gene>
<evidence type="ECO:0000313" key="3">
    <source>
        <dbReference type="Proteomes" id="UP000000674"/>
    </source>
</evidence>
<feature type="compositionally biased region" description="Basic and acidic residues" evidence="1">
    <location>
        <begin position="836"/>
        <end position="853"/>
    </location>
</feature>
<dbReference type="PANTHER" id="PTHR35902:SF3">
    <property type="entry name" value="NPCBM-ASSOCIATED, NEW3 DOMAIN OF ALPHA-GALACTOSIDASE"/>
    <property type="match status" value="1"/>
</dbReference>
<feature type="region of interest" description="Disordered" evidence="1">
    <location>
        <begin position="815"/>
        <end position="858"/>
    </location>
</feature>
<dbReference type="EMBL" id="CP000477">
    <property type="protein sequence ID" value="ABK14194.1"/>
    <property type="molecule type" value="Genomic_DNA"/>
</dbReference>
<keyword evidence="3" id="KW-1185">Reference proteome</keyword>
<accession>A0B670</accession>
<evidence type="ECO:0000256" key="1">
    <source>
        <dbReference type="SAM" id="MobiDB-lite"/>
    </source>
</evidence>
<dbReference type="AlphaFoldDB" id="A0B670"/>
<feature type="region of interest" description="Disordered" evidence="1">
    <location>
        <begin position="757"/>
        <end position="776"/>
    </location>
</feature>
<proteinExistence type="predicted"/>
<dbReference type="NCBIfam" id="TIGR01451">
    <property type="entry name" value="B_ant_repeat"/>
    <property type="match status" value="1"/>
</dbReference>
<dbReference type="PANTHER" id="PTHR35902">
    <property type="entry name" value="S-LAYER DOMAIN-LIKE PROTEIN-RELATED"/>
    <property type="match status" value="1"/>
</dbReference>
<dbReference type="Proteomes" id="UP000000674">
    <property type="component" value="Chromosome"/>
</dbReference>
<dbReference type="STRING" id="349307.Mthe_0401"/>
<evidence type="ECO:0000313" key="2">
    <source>
        <dbReference type="EMBL" id="ABK14194.1"/>
    </source>
</evidence>